<evidence type="ECO:0000313" key="1">
    <source>
        <dbReference type="EMBL" id="CAK9201470.1"/>
    </source>
</evidence>
<organism evidence="1 2">
    <name type="scientific">Sphagnum troendelagicum</name>
    <dbReference type="NCBI Taxonomy" id="128251"/>
    <lineage>
        <taxon>Eukaryota</taxon>
        <taxon>Viridiplantae</taxon>
        <taxon>Streptophyta</taxon>
        <taxon>Embryophyta</taxon>
        <taxon>Bryophyta</taxon>
        <taxon>Sphagnophytina</taxon>
        <taxon>Sphagnopsida</taxon>
        <taxon>Sphagnales</taxon>
        <taxon>Sphagnaceae</taxon>
        <taxon>Sphagnum</taxon>
    </lineage>
</organism>
<dbReference type="EMBL" id="OZ019905">
    <property type="protein sequence ID" value="CAK9201470.1"/>
    <property type="molecule type" value="Genomic_DNA"/>
</dbReference>
<keyword evidence="2" id="KW-1185">Reference proteome</keyword>
<sequence>MRTSWCLPATSVSARTPGIAFQRQYCPKIQEQITAAESNPNPQTTVPNQLVSRAVSARTRPGIAFQCLMRTPRKDHSCSCLVIGIAQFAGKWCLAGVLTEGGHRLI</sequence>
<protein>
    <submittedName>
        <fullName evidence="1">Uncharacterized protein</fullName>
    </submittedName>
</protein>
<reference evidence="1" key="1">
    <citation type="submission" date="2024-02" db="EMBL/GenBank/DDBJ databases">
        <authorList>
            <consortium name="ELIXIR-Norway"/>
            <consortium name="Elixir Norway"/>
        </authorList>
    </citation>
    <scope>NUCLEOTIDE SEQUENCE</scope>
</reference>
<evidence type="ECO:0000313" key="2">
    <source>
        <dbReference type="Proteomes" id="UP001497512"/>
    </source>
</evidence>
<dbReference type="Proteomes" id="UP001497512">
    <property type="component" value="Chromosome 13"/>
</dbReference>
<name>A0ABP0TPM5_9BRYO</name>
<gene>
    <name evidence="1" type="ORF">CSSPTR1EN2_LOCUS5923</name>
</gene>
<proteinExistence type="predicted"/>
<accession>A0ABP0TPM5</accession>